<keyword evidence="2 5" id="KW-0812">Transmembrane</keyword>
<evidence type="ECO:0000256" key="4">
    <source>
        <dbReference type="ARBA" id="ARBA00023136"/>
    </source>
</evidence>
<proteinExistence type="predicted"/>
<dbReference type="PANTHER" id="PTHR11662:SF399">
    <property type="entry name" value="FI19708P1-RELATED"/>
    <property type="match status" value="1"/>
</dbReference>
<comment type="subcellular location">
    <subcellularLocation>
        <location evidence="1">Membrane</location>
        <topology evidence="1">Multi-pass membrane protein</topology>
    </subcellularLocation>
</comment>
<accession>A0ABD2QJ56</accession>
<evidence type="ECO:0000313" key="7">
    <source>
        <dbReference type="Proteomes" id="UP001626550"/>
    </source>
</evidence>
<feature type="transmembrane region" description="Helical" evidence="5">
    <location>
        <begin position="12"/>
        <end position="32"/>
    </location>
</feature>
<dbReference type="AlphaFoldDB" id="A0ABD2QJ56"/>
<evidence type="ECO:0000313" key="6">
    <source>
        <dbReference type="EMBL" id="KAL3319574.1"/>
    </source>
</evidence>
<evidence type="ECO:0000256" key="2">
    <source>
        <dbReference type="ARBA" id="ARBA00022692"/>
    </source>
</evidence>
<dbReference type="GO" id="GO:0016020">
    <property type="term" value="C:membrane"/>
    <property type="evidence" value="ECO:0007669"/>
    <property type="project" value="UniProtKB-SubCell"/>
</dbReference>
<gene>
    <name evidence="6" type="ORF">Ciccas_001750</name>
</gene>
<organism evidence="6 7">
    <name type="scientific">Cichlidogyrus casuarinus</name>
    <dbReference type="NCBI Taxonomy" id="1844966"/>
    <lineage>
        <taxon>Eukaryota</taxon>
        <taxon>Metazoa</taxon>
        <taxon>Spiralia</taxon>
        <taxon>Lophotrochozoa</taxon>
        <taxon>Platyhelminthes</taxon>
        <taxon>Monogenea</taxon>
        <taxon>Monopisthocotylea</taxon>
        <taxon>Dactylogyridea</taxon>
        <taxon>Ancyrocephalidae</taxon>
        <taxon>Cichlidogyrus</taxon>
    </lineage>
</organism>
<evidence type="ECO:0000256" key="3">
    <source>
        <dbReference type="ARBA" id="ARBA00022989"/>
    </source>
</evidence>
<reference evidence="6 7" key="1">
    <citation type="submission" date="2024-11" db="EMBL/GenBank/DDBJ databases">
        <title>Adaptive evolution of stress response genes in parasites aligns with host niche diversity.</title>
        <authorList>
            <person name="Hahn C."/>
            <person name="Resl P."/>
        </authorList>
    </citation>
    <scope>NUCLEOTIDE SEQUENCE [LARGE SCALE GENOMIC DNA]</scope>
    <source>
        <strain evidence="6">EGGRZ-B1_66</strain>
        <tissue evidence="6">Body</tissue>
    </source>
</reference>
<keyword evidence="3 5" id="KW-1133">Transmembrane helix</keyword>
<dbReference type="InterPro" id="IPR050382">
    <property type="entry name" value="MFS_Na/Anion_cotransporter"/>
</dbReference>
<dbReference type="Proteomes" id="UP001626550">
    <property type="component" value="Unassembled WGS sequence"/>
</dbReference>
<evidence type="ECO:0000256" key="5">
    <source>
        <dbReference type="SAM" id="Phobius"/>
    </source>
</evidence>
<dbReference type="EMBL" id="JBJKFK010000123">
    <property type="protein sequence ID" value="KAL3319574.1"/>
    <property type="molecule type" value="Genomic_DNA"/>
</dbReference>
<keyword evidence="7" id="KW-1185">Reference proteome</keyword>
<dbReference type="PANTHER" id="PTHR11662">
    <property type="entry name" value="SOLUTE CARRIER FAMILY 17"/>
    <property type="match status" value="1"/>
</dbReference>
<keyword evidence="4 5" id="KW-0472">Membrane</keyword>
<name>A0ABD2QJ56_9PLAT</name>
<comment type="caution">
    <text evidence="6">The sequence shown here is derived from an EMBL/GenBank/DDBJ whole genome shotgun (WGS) entry which is preliminary data.</text>
</comment>
<evidence type="ECO:0000256" key="1">
    <source>
        <dbReference type="ARBA" id="ARBA00004141"/>
    </source>
</evidence>
<sequence>MKTSYSWTTIRKTFAALGFGLKGIFFVAMGFATRDFDATCYLSLSLGFSGLAVSGYAVNVIDLSPNFSGLVMGFANTISTFTGKSFESQAFVQVVIIFKCMPRRETT</sequence>
<protein>
    <submittedName>
        <fullName evidence="6">Uncharacterized protein</fullName>
    </submittedName>
</protein>